<feature type="non-terminal residue" evidence="2">
    <location>
        <position position="141"/>
    </location>
</feature>
<keyword evidence="1" id="KW-0732">Signal</keyword>
<accession>A0AAN4ZIN7</accession>
<dbReference type="AlphaFoldDB" id="A0AAN4ZIN7"/>
<keyword evidence="3" id="KW-1185">Reference proteome</keyword>
<dbReference type="EMBL" id="BTRK01000002">
    <property type="protein sequence ID" value="GMR38772.1"/>
    <property type="molecule type" value="Genomic_DNA"/>
</dbReference>
<evidence type="ECO:0000256" key="1">
    <source>
        <dbReference type="SAM" id="SignalP"/>
    </source>
</evidence>
<dbReference type="Proteomes" id="UP001328107">
    <property type="component" value="Unassembled WGS sequence"/>
</dbReference>
<proteinExistence type="predicted"/>
<evidence type="ECO:0000313" key="3">
    <source>
        <dbReference type="Proteomes" id="UP001328107"/>
    </source>
</evidence>
<gene>
    <name evidence="2" type="ORF">PMAYCL1PPCAC_08967</name>
</gene>
<feature type="signal peptide" evidence="1">
    <location>
        <begin position="1"/>
        <end position="15"/>
    </location>
</feature>
<feature type="chain" id="PRO_5042994951" description="SXP/RAL-2 family protein Ani s 5-like cation-binding domain-containing protein" evidence="1">
    <location>
        <begin position="16"/>
        <end position="141"/>
    </location>
</feature>
<comment type="caution">
    <text evidence="2">The sequence shown here is derived from an EMBL/GenBank/DDBJ whole genome shotgun (WGS) entry which is preliminary data.</text>
</comment>
<sequence length="141" mass="15760">MRLLAVFLISASALAAQQSQSQDLTAISLLIDELKAEEKAASKELHNQISNQIEANIDKIGDRIKGVFTEFNKTRDPSILKEARDKFFTNLANGIGQLKQLKDEIRERRMEAFEANKAAIEQRINDVATVLTAAREEAFSI</sequence>
<protein>
    <recommendedName>
        <fullName evidence="4">SXP/RAL-2 family protein Ani s 5-like cation-binding domain-containing protein</fullName>
    </recommendedName>
</protein>
<reference evidence="3" key="1">
    <citation type="submission" date="2022-10" db="EMBL/GenBank/DDBJ databases">
        <title>Genome assembly of Pristionchus species.</title>
        <authorList>
            <person name="Yoshida K."/>
            <person name="Sommer R.J."/>
        </authorList>
    </citation>
    <scope>NUCLEOTIDE SEQUENCE [LARGE SCALE GENOMIC DNA]</scope>
    <source>
        <strain evidence="3">RS5460</strain>
    </source>
</reference>
<name>A0AAN4ZIN7_9BILA</name>
<evidence type="ECO:0000313" key="2">
    <source>
        <dbReference type="EMBL" id="GMR38772.1"/>
    </source>
</evidence>
<evidence type="ECO:0008006" key="4">
    <source>
        <dbReference type="Google" id="ProtNLM"/>
    </source>
</evidence>
<organism evidence="2 3">
    <name type="scientific">Pristionchus mayeri</name>
    <dbReference type="NCBI Taxonomy" id="1317129"/>
    <lineage>
        <taxon>Eukaryota</taxon>
        <taxon>Metazoa</taxon>
        <taxon>Ecdysozoa</taxon>
        <taxon>Nematoda</taxon>
        <taxon>Chromadorea</taxon>
        <taxon>Rhabditida</taxon>
        <taxon>Rhabditina</taxon>
        <taxon>Diplogasteromorpha</taxon>
        <taxon>Diplogasteroidea</taxon>
        <taxon>Neodiplogasteridae</taxon>
        <taxon>Pristionchus</taxon>
    </lineage>
</organism>